<keyword evidence="6" id="KW-1185">Reference proteome</keyword>
<dbReference type="PANTHER" id="PTHR32089:SF112">
    <property type="entry name" value="LYSOZYME-LIKE PROTEIN-RELATED"/>
    <property type="match status" value="1"/>
</dbReference>
<gene>
    <name evidence="5" type="ORF">QTN89_16335</name>
</gene>
<sequence>MKRSKKVGHLRLYIIAIPIICLVGMLIQTTLFALQNSQLVSSNAATNLSGHQRFLNLLHTQQILGSERAASTDANGTYERMVNAISTLRNGGDNEFGTIAPANAMVAESLDHSLAAIEHKKKIAEEYLAAKKRNDIQATENLQTLLVQQSGDAHQAANTVVSTIGEQIQLLSHAQFLQCIVGAIVITLGCFGVSLYCSRKACGVLAQASESIGSTGDVAQNVSSSAEALRGAVAQFETSIQEIARNATGAASVARNAVDAARSTTDTITRLGRSSTEIGEMIRVINSIAEQTNLLALNATIEAARAGEAGKGFAVVANEVKELAAQTGTATEDIVRRIEAIQGDTMEATDAIDLVSDIISQINESQNAIAGAVEEQTAMTAEISNNVADLADGNSVIANTVMSLNQLLRSEVDRDKNGEFVGSASSLKRKYQL</sequence>
<dbReference type="Proteomes" id="UP001239462">
    <property type="component" value="Unassembled WGS sequence"/>
</dbReference>
<evidence type="ECO:0000256" key="3">
    <source>
        <dbReference type="SAM" id="Phobius"/>
    </source>
</evidence>
<dbReference type="RefSeq" id="WP_289164555.1">
    <property type="nucleotide sequence ID" value="NZ_JASZZN010000011.1"/>
</dbReference>
<name>A0ABT7PL15_9BACT</name>
<keyword evidence="3" id="KW-0812">Transmembrane</keyword>
<evidence type="ECO:0000256" key="1">
    <source>
        <dbReference type="ARBA" id="ARBA00023224"/>
    </source>
</evidence>
<dbReference type="Pfam" id="PF00015">
    <property type="entry name" value="MCPsignal"/>
    <property type="match status" value="1"/>
</dbReference>
<keyword evidence="3" id="KW-0472">Membrane</keyword>
<dbReference type="EMBL" id="JASZZN010000011">
    <property type="protein sequence ID" value="MDM4017018.1"/>
    <property type="molecule type" value="Genomic_DNA"/>
</dbReference>
<evidence type="ECO:0000313" key="6">
    <source>
        <dbReference type="Proteomes" id="UP001239462"/>
    </source>
</evidence>
<feature type="domain" description="Methyl-accepting transducer" evidence="4">
    <location>
        <begin position="220"/>
        <end position="391"/>
    </location>
</feature>
<dbReference type="Gene3D" id="1.10.287.950">
    <property type="entry name" value="Methyl-accepting chemotaxis protein"/>
    <property type="match status" value="1"/>
</dbReference>
<comment type="caution">
    <text evidence="5">The sequence shown here is derived from an EMBL/GenBank/DDBJ whole genome shotgun (WGS) entry which is preliminary data.</text>
</comment>
<dbReference type="PANTHER" id="PTHR32089">
    <property type="entry name" value="METHYL-ACCEPTING CHEMOTAXIS PROTEIN MCPB"/>
    <property type="match status" value="1"/>
</dbReference>
<feature type="transmembrane region" description="Helical" evidence="3">
    <location>
        <begin position="12"/>
        <end position="34"/>
    </location>
</feature>
<evidence type="ECO:0000313" key="5">
    <source>
        <dbReference type="EMBL" id="MDM4017018.1"/>
    </source>
</evidence>
<dbReference type="PROSITE" id="PS50111">
    <property type="entry name" value="CHEMOTAXIS_TRANSDUC_2"/>
    <property type="match status" value="1"/>
</dbReference>
<evidence type="ECO:0000256" key="2">
    <source>
        <dbReference type="PROSITE-ProRule" id="PRU00284"/>
    </source>
</evidence>
<dbReference type="InterPro" id="IPR004089">
    <property type="entry name" value="MCPsignal_dom"/>
</dbReference>
<dbReference type="SUPFAM" id="SSF58104">
    <property type="entry name" value="Methyl-accepting chemotaxis protein (MCP) signaling domain"/>
    <property type="match status" value="1"/>
</dbReference>
<dbReference type="SMART" id="SM00283">
    <property type="entry name" value="MA"/>
    <property type="match status" value="1"/>
</dbReference>
<organism evidence="5 6">
    <name type="scientific">Roseiconus lacunae</name>
    <dbReference type="NCBI Taxonomy" id="2605694"/>
    <lineage>
        <taxon>Bacteria</taxon>
        <taxon>Pseudomonadati</taxon>
        <taxon>Planctomycetota</taxon>
        <taxon>Planctomycetia</taxon>
        <taxon>Pirellulales</taxon>
        <taxon>Pirellulaceae</taxon>
        <taxon>Roseiconus</taxon>
    </lineage>
</organism>
<keyword evidence="1 2" id="KW-0807">Transducer</keyword>
<evidence type="ECO:0000259" key="4">
    <source>
        <dbReference type="PROSITE" id="PS50111"/>
    </source>
</evidence>
<protein>
    <submittedName>
        <fullName evidence="5">Methyl-accepting chemotaxis protein</fullName>
    </submittedName>
</protein>
<proteinExistence type="predicted"/>
<keyword evidence="3" id="KW-1133">Transmembrane helix</keyword>
<reference evidence="5 6" key="1">
    <citation type="submission" date="2023-06" db="EMBL/GenBank/DDBJ databases">
        <title>Roseiconus lacunae JC819 isolated from Gulf of Mannar region, Tamil Nadu.</title>
        <authorList>
            <person name="Pk S."/>
            <person name="Ch S."/>
            <person name="Ch V.R."/>
        </authorList>
    </citation>
    <scope>NUCLEOTIDE SEQUENCE [LARGE SCALE GENOMIC DNA]</scope>
    <source>
        <strain evidence="5 6">JC819</strain>
    </source>
</reference>
<accession>A0ABT7PL15</accession>